<protein>
    <submittedName>
        <fullName evidence="2">Uncharacterized protein</fullName>
    </submittedName>
</protein>
<proteinExistence type="predicted"/>
<gene>
    <name evidence="2" type="ORF">SAMN04488508_11516</name>
</gene>
<dbReference type="OrthoDB" id="1176629at2"/>
<keyword evidence="1" id="KW-0812">Transmembrane</keyword>
<keyword evidence="1" id="KW-0472">Membrane</keyword>
<evidence type="ECO:0000313" key="3">
    <source>
        <dbReference type="Proteomes" id="UP000184432"/>
    </source>
</evidence>
<evidence type="ECO:0000313" key="2">
    <source>
        <dbReference type="EMBL" id="SHJ68611.1"/>
    </source>
</evidence>
<accession>A0A1M6LBM5</accession>
<dbReference type="AlphaFoldDB" id="A0A1M6LBM5"/>
<feature type="transmembrane region" description="Helical" evidence="1">
    <location>
        <begin position="90"/>
        <end position="115"/>
    </location>
</feature>
<keyword evidence="1" id="KW-1133">Transmembrane helix</keyword>
<evidence type="ECO:0000256" key="1">
    <source>
        <dbReference type="SAM" id="Phobius"/>
    </source>
</evidence>
<reference evidence="3" key="1">
    <citation type="submission" date="2016-11" db="EMBL/GenBank/DDBJ databases">
        <authorList>
            <person name="Varghese N."/>
            <person name="Submissions S."/>
        </authorList>
    </citation>
    <scope>NUCLEOTIDE SEQUENCE [LARGE SCALE GENOMIC DNA]</scope>
    <source>
        <strain evidence="3">DSM 22623</strain>
    </source>
</reference>
<feature type="transmembrane region" description="Helical" evidence="1">
    <location>
        <begin position="121"/>
        <end position="138"/>
    </location>
</feature>
<dbReference type="Proteomes" id="UP000184432">
    <property type="component" value="Unassembled WGS sequence"/>
</dbReference>
<keyword evidence="3" id="KW-1185">Reference proteome</keyword>
<name>A0A1M6LBM5_9FLAO</name>
<sequence length="218" mass="24428">MTQYSSFSDSELIEVLQLLDSLSHVAKEQLLKEIQSRKNQEIRSFISDLSKIISEEKENIQSLTYIKNLGFDVTSIDQSNYTITRSGRAILIDVIAIVLGTILSVLGIFGVIFLLSFSSPINGIVLSVFGYIGIKMLINGINRIFDYFGFMLQIENKNFTFKRKFDLPSGELKDKIQSLKISKSEDQISLVYKDTEIIKVGAPNAINSSTLEAIISLN</sequence>
<dbReference type="EMBL" id="FQYP01000015">
    <property type="protein sequence ID" value="SHJ68611.1"/>
    <property type="molecule type" value="Genomic_DNA"/>
</dbReference>
<organism evidence="2 3">
    <name type="scientific">Aquimarina spongiae</name>
    <dbReference type="NCBI Taxonomy" id="570521"/>
    <lineage>
        <taxon>Bacteria</taxon>
        <taxon>Pseudomonadati</taxon>
        <taxon>Bacteroidota</taxon>
        <taxon>Flavobacteriia</taxon>
        <taxon>Flavobacteriales</taxon>
        <taxon>Flavobacteriaceae</taxon>
        <taxon>Aquimarina</taxon>
    </lineage>
</organism>
<dbReference type="RefSeq" id="WP_073321883.1">
    <property type="nucleotide sequence ID" value="NZ_FQYP01000015.1"/>
</dbReference>
<dbReference type="STRING" id="570521.SAMN04488508_11516"/>